<dbReference type="AlphaFoldDB" id="A0AAN7WMB9"/>
<name>A0AAN7WMB9_9SACH</name>
<sequence length="86" mass="10354">MEWLRGIEDQFYDPFEEYTYYSETTHFNEAFIQYQQEEIYKRNNPEKLPELNPLATGMGARGIVRKRDSYDDDSNSIMNVTKKRQC</sequence>
<organism evidence="1 2">
    <name type="scientific">Arxiozyma heterogenica</name>
    <dbReference type="NCBI Taxonomy" id="278026"/>
    <lineage>
        <taxon>Eukaryota</taxon>
        <taxon>Fungi</taxon>
        <taxon>Dikarya</taxon>
        <taxon>Ascomycota</taxon>
        <taxon>Saccharomycotina</taxon>
        <taxon>Saccharomycetes</taxon>
        <taxon>Saccharomycetales</taxon>
        <taxon>Saccharomycetaceae</taxon>
        <taxon>Arxiozyma</taxon>
    </lineage>
</organism>
<reference evidence="2" key="1">
    <citation type="submission" date="2023-07" db="EMBL/GenBank/DDBJ databases">
        <title>A draft genome of Kazachstania heterogenica Y-27499.</title>
        <authorList>
            <person name="Donic C."/>
            <person name="Kralova J.S."/>
            <person name="Fidel L."/>
            <person name="Ben-Dor S."/>
            <person name="Jung S."/>
        </authorList>
    </citation>
    <scope>NUCLEOTIDE SEQUENCE [LARGE SCALE GENOMIC DNA]</scope>
    <source>
        <strain evidence="2">Y27499</strain>
    </source>
</reference>
<dbReference type="InterPro" id="IPR033775">
    <property type="entry name" value="DUF5137"/>
</dbReference>
<evidence type="ECO:0000313" key="1">
    <source>
        <dbReference type="EMBL" id="KAK5781464.1"/>
    </source>
</evidence>
<dbReference type="Pfam" id="PF17220">
    <property type="entry name" value="DUF5137"/>
    <property type="match status" value="1"/>
</dbReference>
<protein>
    <submittedName>
        <fullName evidence="1">Uncharacterized protein</fullName>
    </submittedName>
</protein>
<gene>
    <name evidence="1" type="ORF">RI543_001011</name>
</gene>
<proteinExistence type="predicted"/>
<dbReference type="EMBL" id="JAWIZZ010000035">
    <property type="protein sequence ID" value="KAK5781464.1"/>
    <property type="molecule type" value="Genomic_DNA"/>
</dbReference>
<accession>A0AAN7WMB9</accession>
<comment type="caution">
    <text evidence="1">The sequence shown here is derived from an EMBL/GenBank/DDBJ whole genome shotgun (WGS) entry which is preliminary data.</text>
</comment>
<dbReference type="Proteomes" id="UP001306508">
    <property type="component" value="Unassembled WGS sequence"/>
</dbReference>
<evidence type="ECO:0000313" key="2">
    <source>
        <dbReference type="Proteomes" id="UP001306508"/>
    </source>
</evidence>
<keyword evidence="2" id="KW-1185">Reference proteome</keyword>